<gene>
    <name evidence="3" type="primary">LOC106156156</name>
</gene>
<sequence length="1346" mass="152148">MANPAAKFPNRRVTCPGLRTAPPSDQVLDRMISDIDLQLQENAKQLEGCIEDILKLTSQLPGGRNFTLAKEAVDYTANSHILEKSSCYDPDLEQVSNLFRHVLRQMDEHPGSEEAILESLLQLSSQEGITLPLRSARTEQNLDSVLSLGAICDVNEQISESLWNDIKIRLKKFFLDKLNNLPLEPDLSTVKVEGGKRMDYLNSLCCLNTAAEVWKSYRSLRSQQLQRMINKNLYTAEGNMLEFEAQSTAWESLSATVISMINEDFAILNSGIFARVVTTFECLHLIYQERLSEEIGNIAERLQHELPGLEEQASAAPSSERKIPKSESRHEFGPVANVKSLLRSHSKSLDSLLVKGDLFPDVSKSEPVLYCFVRLVRAVCAIESHIDDLHKTMIWEVVNKTKKKTSTQKTGIRGVLKSGSTSELATPKQSVEGFFGSLSLDDSLTTSLQVVEKVPEEEKPRWKWRRYFKPVLPQLARCLEQCIRNAGTQAMEAEKQAVETSGGHVDAERVCPLLVGGRLDYPTCIPKSVQQFMSSLDRVLPLAYHWSEGQYQVIRTTFVDATVLQLKDFHRWITKLGLETPKEKTILQTLYLSLSAAAFIRNHLLHYETVLTGEDTREVLVDPLFHKPSASKKVFVTVYRQYCHLVESLSQHIVDFHNNVLISGLLHDAESHHFADGKEFYEDERCSFSIQMWNLHMQRLQQDLWSVCPPRLAQNIYTAVLQESLAIFALRYSRIKPSYRRTKQFRSDITTILLCTSQLVIPSCDSVSKLVDICPVYQNLWSIHNHCSTLLSTLAIVTSPLDILYKIFKRGLHGKRKKSEARVSSSLPQGHPCQWLGWIHPGVFKSDWRSYDDMQTTTALYLQLSLLASQPEPAWMLLLQTLLMKDVTLPIMLLTHYATNKLPAQTPPDAQQCGGMGCCEKGCPHLCGQPQSLYQPFFDVLVRCDHIPDALANVILPIIDRTNGWSLFAAQAIPGKTELVPEWLSCLFDLFNPVVERIIGPAVCQILKRQSVSADIPPLSAMLEELPCGCDLINHPNKVKEMDANEELLGIALSQVLQALGEEIYAIPQAVGVFFNMLQSRLQEKGIESAQDTAGLQLLASCLRYKLLDSSFIESLTGMHIRVTEKELFINLGETLFQILTDSVKKGSSTPRICKRYLKQHRAWVQEQVKQIKAYFLCHDIFSVEEGNLMEGAPSEFTHCLMTAYASNVMNSSTGMKSLNQIYNFVLNNKDWIVAQLDIPLLIPALEPPCGHEFKFDFQTPCVKEYNPLEQFQKIGLFSFDHNYITEFAFNWTELLKSDLGLSELGFKTLLYHRHDMQDGAYLEQGEKKPVQALKAKFDVEPAELV</sequence>
<evidence type="ECO:0000256" key="1">
    <source>
        <dbReference type="SAM" id="MobiDB-lite"/>
    </source>
</evidence>
<dbReference type="GeneID" id="106156156"/>
<dbReference type="InParanoid" id="A0A1S3HL17"/>
<dbReference type="STRING" id="7574.A0A1S3HL17"/>
<feature type="region of interest" description="Disordered" evidence="1">
    <location>
        <begin position="309"/>
        <end position="329"/>
    </location>
</feature>
<reference evidence="3" key="1">
    <citation type="submission" date="2025-08" db="UniProtKB">
        <authorList>
            <consortium name="RefSeq"/>
        </authorList>
    </citation>
    <scope>IDENTIFICATION</scope>
    <source>
        <tissue evidence="3">Gonads</tissue>
    </source>
</reference>
<evidence type="ECO:0000313" key="2">
    <source>
        <dbReference type="Proteomes" id="UP000085678"/>
    </source>
</evidence>
<dbReference type="PANTHER" id="PTHR33960">
    <property type="entry name" value="SIMILAR TO KIAA0825 PROTEIN"/>
    <property type="match status" value="1"/>
</dbReference>
<keyword evidence="2" id="KW-1185">Reference proteome</keyword>
<dbReference type="OrthoDB" id="10007406at2759"/>
<dbReference type="PANTHER" id="PTHR33960:SF1">
    <property type="entry name" value="SIMILAR TO KIAA0825 PROTEIN"/>
    <property type="match status" value="1"/>
</dbReference>
<evidence type="ECO:0000313" key="3">
    <source>
        <dbReference type="RefSeq" id="XP_013386717.1"/>
    </source>
</evidence>
<organism evidence="2 3">
    <name type="scientific">Lingula anatina</name>
    <name type="common">Brachiopod</name>
    <name type="synonym">Lingula unguis</name>
    <dbReference type="NCBI Taxonomy" id="7574"/>
    <lineage>
        <taxon>Eukaryota</taxon>
        <taxon>Metazoa</taxon>
        <taxon>Spiralia</taxon>
        <taxon>Lophotrochozoa</taxon>
        <taxon>Brachiopoda</taxon>
        <taxon>Linguliformea</taxon>
        <taxon>Lingulata</taxon>
        <taxon>Lingulida</taxon>
        <taxon>Linguloidea</taxon>
        <taxon>Lingulidae</taxon>
        <taxon>Lingula</taxon>
    </lineage>
</organism>
<proteinExistence type="predicted"/>
<dbReference type="Proteomes" id="UP000085678">
    <property type="component" value="Unplaced"/>
</dbReference>
<accession>A0A1S3HL17</accession>
<feature type="compositionally biased region" description="Basic and acidic residues" evidence="1">
    <location>
        <begin position="319"/>
        <end position="329"/>
    </location>
</feature>
<protein>
    <submittedName>
        <fullName evidence="3">Uncharacterized protein KIAA0825</fullName>
    </submittedName>
</protein>
<dbReference type="OMA" id="DTIISHM"/>
<dbReference type="RefSeq" id="XP_013386717.1">
    <property type="nucleotide sequence ID" value="XM_013531263.1"/>
</dbReference>
<name>A0A1S3HL17_LINAN</name>
<dbReference type="KEGG" id="lak:106156156"/>
<dbReference type="Pfam" id="PF14906">
    <property type="entry name" value="DUF4495"/>
    <property type="match status" value="1"/>
</dbReference>
<dbReference type="InterPro" id="IPR027993">
    <property type="entry name" value="DUF4495"/>
</dbReference>